<keyword evidence="7 12" id="KW-1133">Transmembrane helix</keyword>
<evidence type="ECO:0000256" key="12">
    <source>
        <dbReference type="SAM" id="Phobius"/>
    </source>
</evidence>
<keyword evidence="3" id="KW-0813">Transport</keyword>
<dbReference type="PANTHER" id="PTHR36106">
    <property type="entry name" value="ANAEROBIC C4-DICARBOXYLATE TRANSPORTER DCUB"/>
    <property type="match status" value="1"/>
</dbReference>
<gene>
    <name evidence="13" type="ORF">GJ746_06740</name>
</gene>
<dbReference type="Pfam" id="PF03605">
    <property type="entry name" value="DcuA_DcuB"/>
    <property type="match status" value="1"/>
</dbReference>
<evidence type="ECO:0000313" key="13">
    <source>
        <dbReference type="EMBL" id="QGN37015.1"/>
    </source>
</evidence>
<sequence length="97" mass="10354">MIMLILEVLIMAVLVIYGLKIGGALGVGILSILGLFIMIFIFQIPIGKAPVIPVMIILAIGIAGGLLEASGGLDYLVHHAGKLIEKKNHRLLLLFLL</sequence>
<evidence type="ECO:0000256" key="3">
    <source>
        <dbReference type="ARBA" id="ARBA00022448"/>
    </source>
</evidence>
<evidence type="ECO:0000256" key="7">
    <source>
        <dbReference type="ARBA" id="ARBA00022989"/>
    </source>
</evidence>
<evidence type="ECO:0000256" key="8">
    <source>
        <dbReference type="ARBA" id="ARBA00023136"/>
    </source>
</evidence>
<dbReference type="GO" id="GO:0005886">
    <property type="term" value="C:plasma membrane"/>
    <property type="evidence" value="ECO:0007669"/>
    <property type="project" value="UniProtKB-SubCell"/>
</dbReference>
<comment type="similarity">
    <text evidence="2">Belongs to the DcuA/DcuB transporter (TC 2.A.13.1) family.</text>
</comment>
<dbReference type="InterPro" id="IPR004668">
    <property type="entry name" value="Anaer_Dcu_memb_transpt"/>
</dbReference>
<evidence type="ECO:0000256" key="11">
    <source>
        <dbReference type="ARBA" id="ARBA00034287"/>
    </source>
</evidence>
<evidence type="ECO:0008006" key="15">
    <source>
        <dbReference type="Google" id="ProtNLM"/>
    </source>
</evidence>
<protein>
    <recommendedName>
        <fullName evidence="15">C4-dicarboxylate transporter DcuB</fullName>
    </recommendedName>
</protein>
<keyword evidence="5" id="KW-0997">Cell inner membrane</keyword>
<comment type="catalytic activity">
    <reaction evidence="10">
        <text>(S)-malate(in) + succinate(out) = (S)-malate(out) + succinate(in)</text>
        <dbReference type="Rhea" id="RHEA:29327"/>
        <dbReference type="ChEBI" id="CHEBI:15589"/>
        <dbReference type="ChEBI" id="CHEBI:30031"/>
    </reaction>
    <physiologicalReaction direction="right-to-left" evidence="10">
        <dbReference type="Rhea" id="RHEA:29329"/>
    </physiologicalReaction>
</comment>
<evidence type="ECO:0000256" key="6">
    <source>
        <dbReference type="ARBA" id="ARBA00022692"/>
    </source>
</evidence>
<keyword evidence="6 12" id="KW-0812">Transmembrane</keyword>
<dbReference type="GO" id="GO:0015556">
    <property type="term" value="F:C4-dicarboxylate transmembrane transporter activity"/>
    <property type="evidence" value="ECO:0007669"/>
    <property type="project" value="InterPro"/>
</dbReference>
<evidence type="ECO:0000256" key="1">
    <source>
        <dbReference type="ARBA" id="ARBA00004429"/>
    </source>
</evidence>
<evidence type="ECO:0000256" key="2">
    <source>
        <dbReference type="ARBA" id="ARBA00006413"/>
    </source>
</evidence>
<organism evidence="13 14">
    <name type="scientific">Klebsiella oxytoca</name>
    <dbReference type="NCBI Taxonomy" id="571"/>
    <lineage>
        <taxon>Bacteria</taxon>
        <taxon>Pseudomonadati</taxon>
        <taxon>Pseudomonadota</taxon>
        <taxon>Gammaproteobacteria</taxon>
        <taxon>Enterobacterales</taxon>
        <taxon>Enterobacteriaceae</taxon>
        <taxon>Klebsiella/Raoultella group</taxon>
        <taxon>Klebsiella</taxon>
    </lineage>
</organism>
<dbReference type="EMBL" id="CP046115">
    <property type="protein sequence ID" value="QGN37015.1"/>
    <property type="molecule type" value="Genomic_DNA"/>
</dbReference>
<name>A0A6B8MHL8_KLEOX</name>
<dbReference type="PANTHER" id="PTHR36106:SF3">
    <property type="entry name" value="ANAEROBIC C4-DICARBOXYLATE TRANSPORTER DCUB"/>
    <property type="match status" value="1"/>
</dbReference>
<feature type="transmembrane region" description="Helical" evidence="12">
    <location>
        <begin position="54"/>
        <end position="77"/>
    </location>
</feature>
<evidence type="ECO:0000313" key="14">
    <source>
        <dbReference type="Proteomes" id="UP000427108"/>
    </source>
</evidence>
<accession>A0A6B8MHL8</accession>
<evidence type="ECO:0000256" key="10">
    <source>
        <dbReference type="ARBA" id="ARBA00034284"/>
    </source>
</evidence>
<dbReference type="AlphaFoldDB" id="A0A6B8MHL8"/>
<evidence type="ECO:0000256" key="5">
    <source>
        <dbReference type="ARBA" id="ARBA00022519"/>
    </source>
</evidence>
<keyword evidence="8 12" id="KW-0472">Membrane</keyword>
<proteinExistence type="inferred from homology"/>
<keyword evidence="4" id="KW-1003">Cell membrane</keyword>
<comment type="subcellular location">
    <subcellularLocation>
        <location evidence="1">Cell inner membrane</location>
        <topology evidence="1">Multi-pass membrane protein</topology>
    </subcellularLocation>
</comment>
<comment type="catalytic activity">
    <reaction evidence="11">
        <text>fumarate(in) + succinate(out) = fumarate(out) + succinate(in)</text>
        <dbReference type="Rhea" id="RHEA:29323"/>
        <dbReference type="ChEBI" id="CHEBI:29806"/>
        <dbReference type="ChEBI" id="CHEBI:30031"/>
    </reaction>
    <physiologicalReaction direction="right-to-left" evidence="11">
        <dbReference type="Rhea" id="RHEA:29325"/>
    </physiologicalReaction>
</comment>
<reference evidence="13 14" key="1">
    <citation type="submission" date="2019-11" db="EMBL/GenBank/DDBJ databases">
        <title>Isolation and Application of One Kind of P-Hydroxybenzoic Acid Degrading Bacterium in Mitigating Cropping Obstacle of Cucumber.</title>
        <authorList>
            <person name="Wu F."/>
            <person name="An Y."/>
        </authorList>
    </citation>
    <scope>NUCLEOTIDE SEQUENCE [LARGE SCALE GENOMIC DNA]</scope>
    <source>
        <strain evidence="13 14">P620</strain>
    </source>
</reference>
<feature type="transmembrane region" description="Helical" evidence="12">
    <location>
        <begin position="12"/>
        <end position="42"/>
    </location>
</feature>
<evidence type="ECO:0000256" key="9">
    <source>
        <dbReference type="ARBA" id="ARBA00034237"/>
    </source>
</evidence>
<evidence type="ECO:0000256" key="4">
    <source>
        <dbReference type="ARBA" id="ARBA00022475"/>
    </source>
</evidence>
<comment type="catalytic activity">
    <reaction evidence="9">
        <text>L-aspartate(in) + succinate(out) = L-aspartate(out) + succinate(in)</text>
        <dbReference type="Rhea" id="RHEA:29343"/>
        <dbReference type="ChEBI" id="CHEBI:29991"/>
        <dbReference type="ChEBI" id="CHEBI:30031"/>
    </reaction>
    <physiologicalReaction direction="right-to-left" evidence="9">
        <dbReference type="Rhea" id="RHEA:29345"/>
    </physiologicalReaction>
</comment>
<dbReference type="Proteomes" id="UP000427108">
    <property type="component" value="Chromosome"/>
</dbReference>